<keyword evidence="2" id="KW-1185">Reference proteome</keyword>
<dbReference type="KEGG" id="ovi:T265_09135"/>
<name>A0A074ZBA9_OPIVI</name>
<proteinExistence type="predicted"/>
<dbReference type="Proteomes" id="UP000054324">
    <property type="component" value="Unassembled WGS sequence"/>
</dbReference>
<dbReference type="GeneID" id="20323314"/>
<evidence type="ECO:0000313" key="2">
    <source>
        <dbReference type="Proteomes" id="UP000054324"/>
    </source>
</evidence>
<dbReference type="EMBL" id="KL596876">
    <property type="protein sequence ID" value="KER22862.1"/>
    <property type="molecule type" value="Genomic_DNA"/>
</dbReference>
<dbReference type="RefSeq" id="XP_009173396.1">
    <property type="nucleotide sequence ID" value="XM_009175132.1"/>
</dbReference>
<protein>
    <submittedName>
        <fullName evidence="1">Uncharacterized protein</fullName>
    </submittedName>
</protein>
<reference evidence="1 2" key="1">
    <citation type="submission" date="2013-11" db="EMBL/GenBank/DDBJ databases">
        <title>Opisthorchis viverrini - life in the bile duct.</title>
        <authorList>
            <person name="Young N.D."/>
            <person name="Nagarajan N."/>
            <person name="Lin S.J."/>
            <person name="Korhonen P.K."/>
            <person name="Jex A.R."/>
            <person name="Hall R.S."/>
            <person name="Safavi-Hemami H."/>
            <person name="Kaewkong W."/>
            <person name="Bertrand D."/>
            <person name="Gao S."/>
            <person name="Seet Q."/>
            <person name="Wongkham S."/>
            <person name="Teh B.T."/>
            <person name="Wongkham C."/>
            <person name="Intapan P.M."/>
            <person name="Maleewong W."/>
            <person name="Yang X."/>
            <person name="Hu M."/>
            <person name="Wang Z."/>
            <person name="Hofmann A."/>
            <person name="Sternberg P.W."/>
            <person name="Tan P."/>
            <person name="Wang J."/>
            <person name="Gasser R.B."/>
        </authorList>
    </citation>
    <scope>NUCLEOTIDE SEQUENCE [LARGE SCALE GENOMIC DNA]</scope>
</reference>
<dbReference type="CTD" id="20323314"/>
<accession>A0A074ZBA9</accession>
<sequence>MSSTEHRDGPMDPMLKGNLPYSNRRNALFIRLLKTVRWPTTGFTLLGTHQGDLSGYLVYDVLQLNVLHKGRLMFQLVRYSRNRGSSFTKDTTHKVAENSAEVY</sequence>
<evidence type="ECO:0000313" key="1">
    <source>
        <dbReference type="EMBL" id="KER22862.1"/>
    </source>
</evidence>
<organism evidence="1 2">
    <name type="scientific">Opisthorchis viverrini</name>
    <name type="common">Southeast Asian liver fluke</name>
    <dbReference type="NCBI Taxonomy" id="6198"/>
    <lineage>
        <taxon>Eukaryota</taxon>
        <taxon>Metazoa</taxon>
        <taxon>Spiralia</taxon>
        <taxon>Lophotrochozoa</taxon>
        <taxon>Platyhelminthes</taxon>
        <taxon>Trematoda</taxon>
        <taxon>Digenea</taxon>
        <taxon>Opisthorchiida</taxon>
        <taxon>Opisthorchiata</taxon>
        <taxon>Opisthorchiidae</taxon>
        <taxon>Opisthorchis</taxon>
    </lineage>
</organism>
<dbReference type="AlphaFoldDB" id="A0A074ZBA9"/>
<gene>
    <name evidence="1" type="ORF">T265_09135</name>
</gene>